<feature type="region of interest" description="Disordered" evidence="1">
    <location>
        <begin position="142"/>
        <end position="231"/>
    </location>
</feature>
<reference evidence="2" key="1">
    <citation type="submission" date="2023-03" db="EMBL/GenBank/DDBJ databases">
        <title>Massive genome expansion in bonnet fungi (Mycena s.s.) driven by repeated elements and novel gene families across ecological guilds.</title>
        <authorList>
            <consortium name="Lawrence Berkeley National Laboratory"/>
            <person name="Harder C.B."/>
            <person name="Miyauchi S."/>
            <person name="Viragh M."/>
            <person name="Kuo A."/>
            <person name="Thoen E."/>
            <person name="Andreopoulos B."/>
            <person name="Lu D."/>
            <person name="Skrede I."/>
            <person name="Drula E."/>
            <person name="Henrissat B."/>
            <person name="Morin E."/>
            <person name="Kohler A."/>
            <person name="Barry K."/>
            <person name="LaButti K."/>
            <person name="Morin E."/>
            <person name="Salamov A."/>
            <person name="Lipzen A."/>
            <person name="Mereny Z."/>
            <person name="Hegedus B."/>
            <person name="Baldrian P."/>
            <person name="Stursova M."/>
            <person name="Weitz H."/>
            <person name="Taylor A."/>
            <person name="Grigoriev I.V."/>
            <person name="Nagy L.G."/>
            <person name="Martin F."/>
            <person name="Kauserud H."/>
        </authorList>
    </citation>
    <scope>NUCLEOTIDE SEQUENCE</scope>
    <source>
        <strain evidence="2">CBHHK182m</strain>
    </source>
</reference>
<evidence type="ECO:0000256" key="1">
    <source>
        <dbReference type="SAM" id="MobiDB-lite"/>
    </source>
</evidence>
<feature type="compositionally biased region" description="Basic residues" evidence="1">
    <location>
        <begin position="185"/>
        <end position="194"/>
    </location>
</feature>
<feature type="compositionally biased region" description="Low complexity" evidence="1">
    <location>
        <begin position="164"/>
        <end position="175"/>
    </location>
</feature>
<keyword evidence="3" id="KW-1185">Reference proteome</keyword>
<dbReference type="EMBL" id="JARKIB010000032">
    <property type="protein sequence ID" value="KAJ7762466.1"/>
    <property type="molecule type" value="Genomic_DNA"/>
</dbReference>
<dbReference type="Proteomes" id="UP001215598">
    <property type="component" value="Unassembled WGS sequence"/>
</dbReference>
<accession>A0AAD7JFX5</accession>
<gene>
    <name evidence="2" type="ORF">B0H16DRAFT_1455529</name>
</gene>
<feature type="region of interest" description="Disordered" evidence="1">
    <location>
        <begin position="24"/>
        <end position="53"/>
    </location>
</feature>
<feature type="region of interest" description="Disordered" evidence="1">
    <location>
        <begin position="93"/>
        <end position="123"/>
    </location>
</feature>
<protein>
    <submittedName>
        <fullName evidence="2">Uncharacterized protein</fullName>
    </submittedName>
</protein>
<sequence length="250" mass="26753">MAIGPATDEHPWLLEHRPTYEIQYPDELESGNQPLTRTPSLSNSGLNSHSERSYRTTVACAATEDPYADDFVSMPMPQPQPNVHQLRASPPVELAAGSGRPGGVAQRAGANNNSGGSRPKLIESYMPDSEHERLYAPAPIIDVAGPSTVGGAPKRTFAEMHTDGSSPLTSLASSPSPSPSPPPRRGAKKGRGKLPRSAAPSRNLRVRALKTPKGSEKGYAGRGDHESEKVNSRCQAVKLSHFFLTLWSTS</sequence>
<feature type="compositionally biased region" description="Basic and acidic residues" evidence="1">
    <location>
        <begin position="222"/>
        <end position="231"/>
    </location>
</feature>
<proteinExistence type="predicted"/>
<evidence type="ECO:0000313" key="3">
    <source>
        <dbReference type="Proteomes" id="UP001215598"/>
    </source>
</evidence>
<evidence type="ECO:0000313" key="2">
    <source>
        <dbReference type="EMBL" id="KAJ7762466.1"/>
    </source>
</evidence>
<name>A0AAD7JFX5_9AGAR</name>
<organism evidence="2 3">
    <name type="scientific">Mycena metata</name>
    <dbReference type="NCBI Taxonomy" id="1033252"/>
    <lineage>
        <taxon>Eukaryota</taxon>
        <taxon>Fungi</taxon>
        <taxon>Dikarya</taxon>
        <taxon>Basidiomycota</taxon>
        <taxon>Agaricomycotina</taxon>
        <taxon>Agaricomycetes</taxon>
        <taxon>Agaricomycetidae</taxon>
        <taxon>Agaricales</taxon>
        <taxon>Marasmiineae</taxon>
        <taxon>Mycenaceae</taxon>
        <taxon>Mycena</taxon>
    </lineage>
</organism>
<dbReference type="AlphaFoldDB" id="A0AAD7JFX5"/>
<comment type="caution">
    <text evidence="2">The sequence shown here is derived from an EMBL/GenBank/DDBJ whole genome shotgun (WGS) entry which is preliminary data.</text>
</comment>
<feature type="compositionally biased region" description="Polar residues" evidence="1">
    <location>
        <begin position="30"/>
        <end position="48"/>
    </location>
</feature>